<evidence type="ECO:0000256" key="1">
    <source>
        <dbReference type="SAM" id="SignalP"/>
    </source>
</evidence>
<name>A0A401GIV3_9APHY</name>
<gene>
    <name evidence="2" type="ORF">SCP_0405140</name>
</gene>
<dbReference type="GeneID" id="38779051"/>
<dbReference type="EMBL" id="BFAD01000004">
    <property type="protein sequence ID" value="GBE82134.1"/>
    <property type="molecule type" value="Genomic_DNA"/>
</dbReference>
<dbReference type="AlphaFoldDB" id="A0A401GIV3"/>
<organism evidence="2 3">
    <name type="scientific">Sparassis crispa</name>
    <dbReference type="NCBI Taxonomy" id="139825"/>
    <lineage>
        <taxon>Eukaryota</taxon>
        <taxon>Fungi</taxon>
        <taxon>Dikarya</taxon>
        <taxon>Basidiomycota</taxon>
        <taxon>Agaricomycotina</taxon>
        <taxon>Agaricomycetes</taxon>
        <taxon>Polyporales</taxon>
        <taxon>Sparassidaceae</taxon>
        <taxon>Sparassis</taxon>
    </lineage>
</organism>
<dbReference type="InParanoid" id="A0A401GIV3"/>
<keyword evidence="1" id="KW-0732">Signal</keyword>
<feature type="signal peptide" evidence="1">
    <location>
        <begin position="1"/>
        <end position="22"/>
    </location>
</feature>
<sequence length="98" mass="10445">MRNRVALCTLPLIGFSLRCIAGDVVVESDETGAVDLAAMVAAGTPKASFVALAVSSAPDVLMDWYRLISHADDSPLLKMLAGWEGEDVDRKLLNIGRS</sequence>
<protein>
    <submittedName>
        <fullName evidence="2">Uncharacterized protein</fullName>
    </submittedName>
</protein>
<evidence type="ECO:0000313" key="3">
    <source>
        <dbReference type="Proteomes" id="UP000287166"/>
    </source>
</evidence>
<comment type="caution">
    <text evidence="2">The sequence shown here is derived from an EMBL/GenBank/DDBJ whole genome shotgun (WGS) entry which is preliminary data.</text>
</comment>
<proteinExistence type="predicted"/>
<evidence type="ECO:0000313" key="2">
    <source>
        <dbReference type="EMBL" id="GBE82134.1"/>
    </source>
</evidence>
<accession>A0A401GIV3</accession>
<dbReference type="RefSeq" id="XP_027613047.1">
    <property type="nucleotide sequence ID" value="XM_027757246.1"/>
</dbReference>
<reference evidence="2 3" key="1">
    <citation type="journal article" date="2018" name="Sci. Rep.">
        <title>Genome sequence of the cauliflower mushroom Sparassis crispa (Hanabiratake) and its association with beneficial usage.</title>
        <authorList>
            <person name="Kiyama R."/>
            <person name="Furutani Y."/>
            <person name="Kawaguchi K."/>
            <person name="Nakanishi T."/>
        </authorList>
    </citation>
    <scope>NUCLEOTIDE SEQUENCE [LARGE SCALE GENOMIC DNA]</scope>
</reference>
<dbReference type="Proteomes" id="UP000287166">
    <property type="component" value="Unassembled WGS sequence"/>
</dbReference>
<feature type="chain" id="PRO_5019573390" evidence="1">
    <location>
        <begin position="23"/>
        <end position="98"/>
    </location>
</feature>
<keyword evidence="3" id="KW-1185">Reference proteome</keyword>